<dbReference type="Proteomes" id="UP001500507">
    <property type="component" value="Unassembled WGS sequence"/>
</dbReference>
<comment type="caution">
    <text evidence="2">The sequence shown here is derived from an EMBL/GenBank/DDBJ whole genome shotgun (WGS) entry which is preliminary data.</text>
</comment>
<protein>
    <submittedName>
        <fullName evidence="2">TssN family type VI secretion system protein</fullName>
    </submittedName>
</protein>
<gene>
    <name evidence="2" type="ORF">GCM10009117_25600</name>
</gene>
<evidence type="ECO:0000256" key="1">
    <source>
        <dbReference type="SAM" id="Phobius"/>
    </source>
</evidence>
<evidence type="ECO:0000313" key="3">
    <source>
        <dbReference type="Proteomes" id="UP001500507"/>
    </source>
</evidence>
<keyword evidence="1" id="KW-1133">Transmembrane helix</keyword>
<keyword evidence="1" id="KW-0812">Transmembrane</keyword>
<evidence type="ECO:0000313" key="2">
    <source>
        <dbReference type="EMBL" id="GAA0873413.1"/>
    </source>
</evidence>
<feature type="transmembrane region" description="Helical" evidence="1">
    <location>
        <begin position="118"/>
        <end position="137"/>
    </location>
</feature>
<proteinExistence type="predicted"/>
<feature type="transmembrane region" description="Helical" evidence="1">
    <location>
        <begin position="24"/>
        <end position="42"/>
    </location>
</feature>
<feature type="transmembrane region" description="Helical" evidence="1">
    <location>
        <begin position="89"/>
        <end position="112"/>
    </location>
</feature>
<keyword evidence="1" id="KW-0472">Membrane</keyword>
<dbReference type="InterPro" id="IPR035177">
    <property type="entry name" value="TssN"/>
</dbReference>
<keyword evidence="3" id="KW-1185">Reference proteome</keyword>
<feature type="transmembrane region" description="Helical" evidence="1">
    <location>
        <begin position="54"/>
        <end position="77"/>
    </location>
</feature>
<accession>A0ABN1MJL2</accession>
<reference evidence="2 3" key="1">
    <citation type="journal article" date="2019" name="Int. J. Syst. Evol. Microbiol.">
        <title>The Global Catalogue of Microorganisms (GCM) 10K type strain sequencing project: providing services to taxonomists for standard genome sequencing and annotation.</title>
        <authorList>
            <consortium name="The Broad Institute Genomics Platform"/>
            <consortium name="The Broad Institute Genome Sequencing Center for Infectious Disease"/>
            <person name="Wu L."/>
            <person name="Ma J."/>
        </authorList>
    </citation>
    <scope>NUCLEOTIDE SEQUENCE [LARGE SCALE GENOMIC DNA]</scope>
    <source>
        <strain evidence="2 3">JCM 16082</strain>
    </source>
</reference>
<sequence length="268" mass="31407">MVGALLMGFVSSLKKLFTKNKKKFFLYVLVALLVFAGIGLLSNEKVLNDIPFNSFIGFQTLFLIMGILHVIALRYYFPDLSEKITNFWGEFLYTLVIGCFGLIAFMAVVNIFKPAYTYIFLSSAMWFITPLMVVKLYEFTIAVPKPIYKKWFYPIDKNIKDPTDEELVNPLVISFEFNKTEGNDTISNFRLKAPEKMEFGKLFYFFINDYNDRHPEGEIKFLDKTNTPYGWVFYTKPKWYQLQRHIDYTRTVDGNNIKEDDIIICERA</sequence>
<organism evidence="2 3">
    <name type="scientific">Gangjinia marincola</name>
    <dbReference type="NCBI Taxonomy" id="578463"/>
    <lineage>
        <taxon>Bacteria</taxon>
        <taxon>Pseudomonadati</taxon>
        <taxon>Bacteroidota</taxon>
        <taxon>Flavobacteriia</taxon>
        <taxon>Flavobacteriales</taxon>
        <taxon>Flavobacteriaceae</taxon>
        <taxon>Gangjinia</taxon>
    </lineage>
</organism>
<dbReference type="EMBL" id="BAAAFG010000016">
    <property type="protein sequence ID" value="GAA0873413.1"/>
    <property type="molecule type" value="Genomic_DNA"/>
</dbReference>
<name>A0ABN1MJL2_9FLAO</name>
<dbReference type="Pfam" id="PF17555">
    <property type="entry name" value="TssN"/>
    <property type="match status" value="1"/>
</dbReference>